<dbReference type="GO" id="GO:0017096">
    <property type="term" value="F:acetylserotonin O-methyltransferase activity"/>
    <property type="evidence" value="ECO:0007669"/>
    <property type="project" value="UniProtKB-EC"/>
</dbReference>
<dbReference type="PANTHER" id="PTHR43712">
    <property type="entry name" value="PUTATIVE (AFU_ORTHOLOGUE AFUA_4G14580)-RELATED"/>
    <property type="match status" value="1"/>
</dbReference>
<protein>
    <recommendedName>
        <fullName evidence="6">Acetylserotonin O-methyltransferase</fullName>
        <ecNumber evidence="5">2.1.1.4</ecNumber>
    </recommendedName>
    <alternativeName>
        <fullName evidence="7">Hydroxyindole O-methyltransferase</fullName>
    </alternativeName>
</protein>
<evidence type="ECO:0000256" key="6">
    <source>
        <dbReference type="ARBA" id="ARBA00040730"/>
    </source>
</evidence>
<dbReference type="OrthoDB" id="1606438at2759"/>
<dbReference type="InterPro" id="IPR001077">
    <property type="entry name" value="COMT_C"/>
</dbReference>
<evidence type="ECO:0000313" key="11">
    <source>
        <dbReference type="EMBL" id="RWS17782.1"/>
    </source>
</evidence>
<dbReference type="InterPro" id="IPR016461">
    <property type="entry name" value="COMT-like"/>
</dbReference>
<dbReference type="EMBL" id="NCKU01000036">
    <property type="protein sequence ID" value="RWS17782.1"/>
    <property type="molecule type" value="Genomic_DNA"/>
</dbReference>
<dbReference type="SUPFAM" id="SSF53335">
    <property type="entry name" value="S-adenosyl-L-methionine-dependent methyltransferases"/>
    <property type="match status" value="1"/>
</dbReference>
<keyword evidence="12" id="KW-1185">Reference proteome</keyword>
<evidence type="ECO:0000256" key="7">
    <source>
        <dbReference type="ARBA" id="ARBA00043054"/>
    </source>
</evidence>
<organism evidence="10 12">
    <name type="scientific">Dinothrombium tinctorium</name>
    <dbReference type="NCBI Taxonomy" id="1965070"/>
    <lineage>
        <taxon>Eukaryota</taxon>
        <taxon>Metazoa</taxon>
        <taxon>Ecdysozoa</taxon>
        <taxon>Arthropoda</taxon>
        <taxon>Chelicerata</taxon>
        <taxon>Arachnida</taxon>
        <taxon>Acari</taxon>
        <taxon>Acariformes</taxon>
        <taxon>Trombidiformes</taxon>
        <taxon>Prostigmata</taxon>
        <taxon>Anystina</taxon>
        <taxon>Parasitengona</taxon>
        <taxon>Trombidioidea</taxon>
        <taxon>Trombidiidae</taxon>
        <taxon>Dinothrombium</taxon>
    </lineage>
</organism>
<dbReference type="PROSITE" id="PS51683">
    <property type="entry name" value="SAM_OMT_II"/>
    <property type="match status" value="1"/>
</dbReference>
<accession>A0A3S3NV30</accession>
<dbReference type="EC" id="2.1.1.4" evidence="5"/>
<evidence type="ECO:0000259" key="8">
    <source>
        <dbReference type="Pfam" id="PF00891"/>
    </source>
</evidence>
<name>A0A3S3NV30_9ACAR</name>
<dbReference type="Gene3D" id="3.40.50.150">
    <property type="entry name" value="Vaccinia Virus protein VP39"/>
    <property type="match status" value="1"/>
</dbReference>
<evidence type="ECO:0000313" key="9">
    <source>
        <dbReference type="EMBL" id="RWR99230.1"/>
    </source>
</evidence>
<keyword evidence="1 10" id="KW-0489">Methyltransferase</keyword>
<sequence length="142" mass="16042">MIEETCLKAAQDFDHKLRTGEIAFNHKFGKSFYDYLNDASSHGIDSLTKTVKEYTRIFRGNVTSKYDFSKFKHIVDVGGNIGALLIEILQNTPDHVHGTVFDQPEVVLKAAENIAKHNLSNRCKTVGGNFLNHCRWKAIAIF</sequence>
<comment type="caution">
    <text evidence="10">The sequence shown here is derived from an EMBL/GenBank/DDBJ whole genome shotgun (WGS) entry which is preliminary data.</text>
</comment>
<dbReference type="EMBL" id="NCKU01016286">
    <property type="protein sequence ID" value="RWR99230.1"/>
    <property type="molecule type" value="Genomic_DNA"/>
</dbReference>
<dbReference type="InterPro" id="IPR029063">
    <property type="entry name" value="SAM-dependent_MTases_sf"/>
</dbReference>
<dbReference type="EMBL" id="NCKU01016285">
    <property type="protein sequence ID" value="RWR99231.1"/>
    <property type="molecule type" value="Genomic_DNA"/>
</dbReference>
<evidence type="ECO:0000256" key="1">
    <source>
        <dbReference type="ARBA" id="ARBA00022603"/>
    </source>
</evidence>
<dbReference type="Pfam" id="PF00891">
    <property type="entry name" value="Methyltransf_2"/>
    <property type="match status" value="1"/>
</dbReference>
<dbReference type="Proteomes" id="UP000285301">
    <property type="component" value="Unassembled WGS sequence"/>
</dbReference>
<dbReference type="GO" id="GO:0032259">
    <property type="term" value="P:methylation"/>
    <property type="evidence" value="ECO:0007669"/>
    <property type="project" value="UniProtKB-KW"/>
</dbReference>
<dbReference type="PANTHER" id="PTHR43712:SF2">
    <property type="entry name" value="O-METHYLTRANSFERASE CICE"/>
    <property type="match status" value="1"/>
</dbReference>
<evidence type="ECO:0000256" key="4">
    <source>
        <dbReference type="ARBA" id="ARBA00037645"/>
    </source>
</evidence>
<keyword evidence="3" id="KW-0949">S-adenosyl-L-methionine</keyword>
<keyword evidence="2 10" id="KW-0808">Transferase</keyword>
<evidence type="ECO:0000313" key="12">
    <source>
        <dbReference type="Proteomes" id="UP000285301"/>
    </source>
</evidence>
<proteinExistence type="predicted"/>
<evidence type="ECO:0000256" key="3">
    <source>
        <dbReference type="ARBA" id="ARBA00022691"/>
    </source>
</evidence>
<comment type="function">
    <text evidence="4">Catalyzes the transfer of a methyl group onto N-acetylserotonin, producing melatonin (N-acetyl-5-methoxytryptamine).</text>
</comment>
<dbReference type="STRING" id="1965070.A0A3S3NV30"/>
<dbReference type="AlphaFoldDB" id="A0A3S3NV30"/>
<reference evidence="10" key="2">
    <citation type="submission" date="2018-11" db="EMBL/GenBank/DDBJ databases">
        <title>Trombidioid mite genomics.</title>
        <authorList>
            <person name="Dong X."/>
        </authorList>
    </citation>
    <scope>NUCLEOTIDE SEQUENCE</scope>
    <source>
        <strain evidence="10">UoL-WK</strain>
    </source>
</reference>
<dbReference type="Gene3D" id="1.10.287.1350">
    <property type="match status" value="1"/>
</dbReference>
<feature type="domain" description="O-methyltransferase C-terminal" evidence="8">
    <location>
        <begin position="19"/>
        <end position="132"/>
    </location>
</feature>
<evidence type="ECO:0000313" key="10">
    <source>
        <dbReference type="EMBL" id="RWR99231.1"/>
    </source>
</evidence>
<evidence type="ECO:0000256" key="2">
    <source>
        <dbReference type="ARBA" id="ARBA00022679"/>
    </source>
</evidence>
<gene>
    <name evidence="10" type="ORF">B4U79_17058</name>
    <name evidence="9" type="ORF">B4U79_17060</name>
    <name evidence="11" type="ORF">B4U79_17249</name>
</gene>
<reference evidence="10 12" key="1">
    <citation type="journal article" date="2018" name="Gigascience">
        <title>Genomes of trombidid mites reveal novel predicted allergens and laterally-transferred genes associated with secondary metabolism.</title>
        <authorList>
            <person name="Dong X."/>
            <person name="Chaisiri K."/>
            <person name="Xia D."/>
            <person name="Armstrong S.D."/>
            <person name="Fang Y."/>
            <person name="Donnelly M.J."/>
            <person name="Kadowaki T."/>
            <person name="McGarry J.W."/>
            <person name="Darby A.C."/>
            <person name="Makepeace B.L."/>
        </authorList>
    </citation>
    <scope>NUCLEOTIDE SEQUENCE [LARGE SCALE GENOMIC DNA]</scope>
    <source>
        <strain evidence="10">UoL-WK</strain>
    </source>
</reference>
<evidence type="ECO:0000256" key="5">
    <source>
        <dbReference type="ARBA" id="ARBA00039116"/>
    </source>
</evidence>